<protein>
    <recommendedName>
        <fullName evidence="10">RNA-binding protein 25</fullName>
    </recommendedName>
</protein>
<feature type="compositionally biased region" description="Polar residues" evidence="4">
    <location>
        <begin position="46"/>
        <end position="56"/>
    </location>
</feature>
<feature type="domain" description="PWI" evidence="6">
    <location>
        <begin position="882"/>
        <end position="975"/>
    </location>
</feature>
<feature type="compositionally biased region" description="Low complexity" evidence="4">
    <location>
        <begin position="515"/>
        <end position="524"/>
    </location>
</feature>
<feature type="compositionally biased region" description="Basic and acidic residues" evidence="4">
    <location>
        <begin position="447"/>
        <end position="480"/>
    </location>
</feature>
<dbReference type="GO" id="GO:0006397">
    <property type="term" value="P:mRNA processing"/>
    <property type="evidence" value="ECO:0007669"/>
    <property type="project" value="UniProtKB-KW"/>
</dbReference>
<feature type="compositionally biased region" description="Basic and acidic residues" evidence="4">
    <location>
        <begin position="59"/>
        <end position="72"/>
    </location>
</feature>
<evidence type="ECO:0000313" key="9">
    <source>
        <dbReference type="Proteomes" id="UP000663829"/>
    </source>
</evidence>
<dbReference type="InterPro" id="IPR002483">
    <property type="entry name" value="PWI_dom"/>
</dbReference>
<dbReference type="PANTHER" id="PTHR18806">
    <property type="entry name" value="RBM25 PROTEIN"/>
    <property type="match status" value="1"/>
</dbReference>
<dbReference type="InterPro" id="IPR035979">
    <property type="entry name" value="RBD_domain_sf"/>
</dbReference>
<evidence type="ECO:0000256" key="3">
    <source>
        <dbReference type="SAM" id="Coils"/>
    </source>
</evidence>
<dbReference type="SUPFAM" id="SSF54928">
    <property type="entry name" value="RNA-binding domain, RBD"/>
    <property type="match status" value="1"/>
</dbReference>
<dbReference type="InterPro" id="IPR034268">
    <property type="entry name" value="RBM25_RRM"/>
</dbReference>
<keyword evidence="3" id="KW-0175">Coiled coil</keyword>
<feature type="compositionally biased region" description="Basic and acidic residues" evidence="4">
    <location>
        <begin position="373"/>
        <end position="399"/>
    </location>
</feature>
<feature type="compositionally biased region" description="Basic and acidic residues" evidence="4">
    <location>
        <begin position="494"/>
        <end position="505"/>
    </location>
</feature>
<evidence type="ECO:0000259" key="6">
    <source>
        <dbReference type="PROSITE" id="PS51025"/>
    </source>
</evidence>
<evidence type="ECO:0000256" key="2">
    <source>
        <dbReference type="PROSITE-ProRule" id="PRU00176"/>
    </source>
</evidence>
<dbReference type="InterPro" id="IPR036483">
    <property type="entry name" value="PWI_dom_sf"/>
</dbReference>
<sequence>MSFPSQVPIINSMQVPLQYYPSPVGVMPVSMVMPTNIEVVRPVTSTATASNTNGGHSKQKGDNEKSHTKERPPTTTVFVGNISDRAPDAMIKRMLQHCGSVINWKRVQGANGKLQAFGFCEYENPEGTLRCIRLLNSWQIADKQLVVKVDAKTKSLLDDYKKKKRHENAKKAANDTTAYKFVYEPDTDDEDKKSLTKSNSNSTSDGSTVKKSGEEGEIEEEEEEVDTATKNEDKTIANSLDTVMREYAREMTARTAEAKEKEASGTSTNLHYHNDRVLIHHNHYHTPNVYSLTNTVQQQQQQQPSTSSTTTITATTTVTATTSTVVNSANGQTLGKSNNPALNEIRVDDEKRDLVTNEIKMFRDKFKDEDAKMRMTEKERKDRYDRERQQQREKEKEKPLSSPTRSPSGKATTPTSSHRSSNHVYDERSSERALSPTDDYRSSSSSRRRDIKSERSVDDRHSSRSDYYRSSLRDSRDSSSKHSSSARRPSPPPRRPDPRDRRDKPSAYSKKSRSKTPQSSSSAAKRSKTPEDEEEAYQRKKQERKLREKELRYRDRLKAWEGRERKKEVDHDAEKRRELARLREEEKEGKRLLAFLEDYSDEKDDIKFYKGPSLARRLKEREYEIEIDNRDRHREKEELEELRQKLTQQNIEDVEGELKRRVAHEEDSIRRRLAELTHTTKDSSTTSSSSSSENEEDKGSKAQKDVPSEMDTSIAASQLSNIDAAMTATEIADPSSWQTIKNSTAVTQLDDVSQSPGMNSSPPPLPVVNLKTPFFLDSPRQTSVGSVTISGTKLPSKRKLAVNEAFLDDQEEDSSDAFPKKSKLAISEQQSQSTFPSTLQQPLTPQSASSNRPLLINKVPVNTDERRQAVRKLIESIPTKKEDLFAFSIDWSLLDSLLMEKRIKPWVTKKIIEYIGEEEPTLTDFICTSIMSKQNAENILSDIRVVLDDEAEIFVVKMWRLLVYEIEAKRHGLSR</sequence>
<dbReference type="InterPro" id="IPR052768">
    <property type="entry name" value="RBM25"/>
</dbReference>
<accession>A0A814GAV1</accession>
<keyword evidence="2" id="KW-0694">RNA-binding</keyword>
<dbReference type="GO" id="GO:0003729">
    <property type="term" value="F:mRNA binding"/>
    <property type="evidence" value="ECO:0007669"/>
    <property type="project" value="TreeGrafter"/>
</dbReference>
<dbReference type="GO" id="GO:0005681">
    <property type="term" value="C:spliceosomal complex"/>
    <property type="evidence" value="ECO:0007669"/>
    <property type="project" value="TreeGrafter"/>
</dbReference>
<feature type="domain" description="RRM" evidence="5">
    <location>
        <begin position="75"/>
        <end position="152"/>
    </location>
</feature>
<dbReference type="CDD" id="cd12446">
    <property type="entry name" value="RRM_RBM25"/>
    <property type="match status" value="1"/>
</dbReference>
<dbReference type="FunFam" id="1.20.1390.10:FF:000004">
    <property type="entry name" value="RNA-binding motif protein 25"/>
    <property type="match status" value="1"/>
</dbReference>
<dbReference type="EMBL" id="CAJNOQ010003034">
    <property type="protein sequence ID" value="CAF0991958.1"/>
    <property type="molecule type" value="Genomic_DNA"/>
</dbReference>
<dbReference type="Pfam" id="PF01480">
    <property type="entry name" value="PWI"/>
    <property type="match status" value="1"/>
</dbReference>
<evidence type="ECO:0008006" key="10">
    <source>
        <dbReference type="Google" id="ProtNLM"/>
    </source>
</evidence>
<dbReference type="GO" id="GO:0000381">
    <property type="term" value="P:regulation of alternative mRNA splicing, via spliceosome"/>
    <property type="evidence" value="ECO:0007669"/>
    <property type="project" value="TreeGrafter"/>
</dbReference>
<comment type="caution">
    <text evidence="7">The sequence shown here is derived from an EMBL/GenBank/DDBJ whole genome shotgun (WGS) entry which is preliminary data.</text>
</comment>
<evidence type="ECO:0000313" key="7">
    <source>
        <dbReference type="EMBL" id="CAF0991958.1"/>
    </source>
</evidence>
<dbReference type="SUPFAM" id="SSF101233">
    <property type="entry name" value="PWI domain"/>
    <property type="match status" value="1"/>
</dbReference>
<dbReference type="SMART" id="SM00311">
    <property type="entry name" value="PWI"/>
    <property type="match status" value="1"/>
</dbReference>
<dbReference type="Proteomes" id="UP000663829">
    <property type="component" value="Unassembled WGS sequence"/>
</dbReference>
<evidence type="ECO:0000313" key="8">
    <source>
        <dbReference type="EMBL" id="CAF3763941.1"/>
    </source>
</evidence>
<dbReference type="PROSITE" id="PS51025">
    <property type="entry name" value="PWI"/>
    <property type="match status" value="1"/>
</dbReference>
<feature type="region of interest" description="Disordered" evidence="4">
    <location>
        <begin position="373"/>
        <end position="548"/>
    </location>
</feature>
<feature type="compositionally biased region" description="Basic and acidic residues" evidence="4">
    <location>
        <begin position="671"/>
        <end position="681"/>
    </location>
</feature>
<feature type="compositionally biased region" description="Basic and acidic residues" evidence="4">
    <location>
        <begin position="536"/>
        <end position="548"/>
    </location>
</feature>
<dbReference type="InterPro" id="IPR012677">
    <property type="entry name" value="Nucleotide-bd_a/b_plait_sf"/>
</dbReference>
<name>A0A814GAV1_9BILA</name>
<feature type="compositionally biased region" description="Polar residues" evidence="4">
    <location>
        <begin position="827"/>
        <end position="852"/>
    </location>
</feature>
<dbReference type="InterPro" id="IPR000504">
    <property type="entry name" value="RRM_dom"/>
</dbReference>
<reference evidence="7" key="1">
    <citation type="submission" date="2021-02" db="EMBL/GenBank/DDBJ databases">
        <authorList>
            <person name="Nowell W R."/>
        </authorList>
    </citation>
    <scope>NUCLEOTIDE SEQUENCE</scope>
</reference>
<keyword evidence="9" id="KW-1185">Reference proteome</keyword>
<feature type="region of interest" description="Disordered" evidence="4">
    <location>
        <begin position="671"/>
        <end position="710"/>
    </location>
</feature>
<dbReference type="Gene3D" id="3.30.70.330">
    <property type="match status" value="1"/>
</dbReference>
<dbReference type="Proteomes" id="UP000681722">
    <property type="component" value="Unassembled WGS sequence"/>
</dbReference>
<dbReference type="PROSITE" id="PS50102">
    <property type="entry name" value="RRM"/>
    <property type="match status" value="1"/>
</dbReference>
<evidence type="ECO:0000259" key="5">
    <source>
        <dbReference type="PROSITE" id="PS50102"/>
    </source>
</evidence>
<organism evidence="7 9">
    <name type="scientific">Didymodactylos carnosus</name>
    <dbReference type="NCBI Taxonomy" id="1234261"/>
    <lineage>
        <taxon>Eukaryota</taxon>
        <taxon>Metazoa</taxon>
        <taxon>Spiralia</taxon>
        <taxon>Gnathifera</taxon>
        <taxon>Rotifera</taxon>
        <taxon>Eurotatoria</taxon>
        <taxon>Bdelloidea</taxon>
        <taxon>Philodinida</taxon>
        <taxon>Philodinidae</taxon>
        <taxon>Didymodactylos</taxon>
    </lineage>
</organism>
<dbReference type="PANTHER" id="PTHR18806:SF4">
    <property type="entry name" value="RNA-BINDING PROTEIN 25"/>
    <property type="match status" value="1"/>
</dbReference>
<feature type="region of interest" description="Disordered" evidence="4">
    <location>
        <begin position="187"/>
        <end position="239"/>
    </location>
</feature>
<gene>
    <name evidence="7" type="ORF">GPM918_LOCUS13300</name>
    <name evidence="8" type="ORF">SRO942_LOCUS13303</name>
</gene>
<dbReference type="AlphaFoldDB" id="A0A814GAV1"/>
<feature type="compositionally biased region" description="Polar residues" evidence="4">
    <location>
        <begin position="401"/>
        <end position="423"/>
    </location>
</feature>
<dbReference type="Pfam" id="PF00076">
    <property type="entry name" value="RRM_1"/>
    <property type="match status" value="1"/>
</dbReference>
<feature type="region of interest" description="Disordered" evidence="4">
    <location>
        <begin position="46"/>
        <end position="76"/>
    </location>
</feature>
<evidence type="ECO:0000256" key="1">
    <source>
        <dbReference type="ARBA" id="ARBA00022664"/>
    </source>
</evidence>
<feature type="compositionally biased region" description="Low complexity" evidence="4">
    <location>
        <begin position="683"/>
        <end position="692"/>
    </location>
</feature>
<feature type="compositionally biased region" description="Basic and acidic residues" evidence="4">
    <location>
        <begin position="697"/>
        <end position="707"/>
    </location>
</feature>
<evidence type="ECO:0000256" key="4">
    <source>
        <dbReference type="SAM" id="MobiDB-lite"/>
    </source>
</evidence>
<keyword evidence="1" id="KW-0507">mRNA processing</keyword>
<dbReference type="Gene3D" id="1.20.1390.10">
    <property type="entry name" value="PWI domain"/>
    <property type="match status" value="1"/>
</dbReference>
<dbReference type="OrthoDB" id="6275295at2759"/>
<feature type="compositionally biased region" description="Acidic residues" evidence="4">
    <location>
        <begin position="215"/>
        <end position="226"/>
    </location>
</feature>
<dbReference type="SMART" id="SM00360">
    <property type="entry name" value="RRM"/>
    <property type="match status" value="1"/>
</dbReference>
<feature type="region of interest" description="Disordered" evidence="4">
    <location>
        <begin position="809"/>
        <end position="856"/>
    </location>
</feature>
<proteinExistence type="predicted"/>
<feature type="coiled-coil region" evidence="3">
    <location>
        <begin position="625"/>
        <end position="652"/>
    </location>
</feature>
<dbReference type="EMBL" id="CAJOBC010003035">
    <property type="protein sequence ID" value="CAF3763941.1"/>
    <property type="molecule type" value="Genomic_DNA"/>
</dbReference>